<organism evidence="1">
    <name type="scientific">marine sediment metagenome</name>
    <dbReference type="NCBI Taxonomy" id="412755"/>
    <lineage>
        <taxon>unclassified sequences</taxon>
        <taxon>metagenomes</taxon>
        <taxon>ecological metagenomes</taxon>
    </lineage>
</organism>
<dbReference type="EMBL" id="LAZR01018024">
    <property type="protein sequence ID" value="KKL98015.1"/>
    <property type="molecule type" value="Genomic_DNA"/>
</dbReference>
<evidence type="ECO:0000313" key="1">
    <source>
        <dbReference type="EMBL" id="KKL98015.1"/>
    </source>
</evidence>
<name>A0A0F9IWA7_9ZZZZ</name>
<proteinExistence type="predicted"/>
<comment type="caution">
    <text evidence="1">The sequence shown here is derived from an EMBL/GenBank/DDBJ whole genome shotgun (WGS) entry which is preliminary data.</text>
</comment>
<feature type="non-terminal residue" evidence="1">
    <location>
        <position position="1"/>
    </location>
</feature>
<protein>
    <recommendedName>
        <fullName evidence="2">DUF4157 domain-containing protein</fullName>
    </recommendedName>
</protein>
<accession>A0A0F9IWA7</accession>
<dbReference type="AlphaFoldDB" id="A0A0F9IWA7"/>
<reference evidence="1" key="1">
    <citation type="journal article" date="2015" name="Nature">
        <title>Complex archaea that bridge the gap between prokaryotes and eukaryotes.</title>
        <authorList>
            <person name="Spang A."/>
            <person name="Saw J.H."/>
            <person name="Jorgensen S.L."/>
            <person name="Zaremba-Niedzwiedzka K."/>
            <person name="Martijn J."/>
            <person name="Lind A.E."/>
            <person name="van Eijk R."/>
            <person name="Schleper C."/>
            <person name="Guy L."/>
            <person name="Ettema T.J."/>
        </authorList>
    </citation>
    <scope>NUCLEOTIDE SEQUENCE</scope>
</reference>
<gene>
    <name evidence="1" type="ORF">LCGC14_1828690</name>
</gene>
<evidence type="ECO:0008006" key="2">
    <source>
        <dbReference type="Google" id="ProtNLM"/>
    </source>
</evidence>
<sequence>VLIERPPNFDELVRIFPIVGKGVIFAWGNVIYNPQNVNISPQLFAHEAVHQRRQRGGIEDWWRQYVDDMEFRLKEEILGHRAELANVVEMGMNRQQRRRVGRQIAKKLAGSLYGRLISPAVALREITT</sequence>